<sequence>MQNWQASTLAITVATEDHHAAKRTFNDVTENVTAVQITALGDFVAQIANAPFTAAVLKTTSHFTI</sequence>
<name>A0ABW1UJH0_9LACO</name>
<organism evidence="1 2">
    <name type="scientific">Lactiplantibacillus daoliensis</name>
    <dbReference type="NCBI Taxonomy" id="2559916"/>
    <lineage>
        <taxon>Bacteria</taxon>
        <taxon>Bacillati</taxon>
        <taxon>Bacillota</taxon>
        <taxon>Bacilli</taxon>
        <taxon>Lactobacillales</taxon>
        <taxon>Lactobacillaceae</taxon>
        <taxon>Lactiplantibacillus</taxon>
    </lineage>
</organism>
<dbReference type="Proteomes" id="UP001596227">
    <property type="component" value="Unassembled WGS sequence"/>
</dbReference>
<evidence type="ECO:0000313" key="2">
    <source>
        <dbReference type="Proteomes" id="UP001596227"/>
    </source>
</evidence>
<gene>
    <name evidence="1" type="ORF">ACFQH1_09475</name>
</gene>
<dbReference type="RefSeq" id="WP_137608189.1">
    <property type="nucleotide sequence ID" value="NZ_BJDH01000012.1"/>
</dbReference>
<dbReference type="EMBL" id="JBHSSB010000028">
    <property type="protein sequence ID" value="MFC6295427.1"/>
    <property type="molecule type" value="Genomic_DNA"/>
</dbReference>
<protein>
    <submittedName>
        <fullName evidence="1">Uncharacterized protein</fullName>
    </submittedName>
</protein>
<reference evidence="2" key="1">
    <citation type="journal article" date="2019" name="Int. J. Syst. Evol. Microbiol.">
        <title>The Global Catalogue of Microorganisms (GCM) 10K type strain sequencing project: providing services to taxonomists for standard genome sequencing and annotation.</title>
        <authorList>
            <consortium name="The Broad Institute Genomics Platform"/>
            <consortium name="The Broad Institute Genome Sequencing Center for Infectious Disease"/>
            <person name="Wu L."/>
            <person name="Ma J."/>
        </authorList>
    </citation>
    <scope>NUCLEOTIDE SEQUENCE [LARGE SCALE GENOMIC DNA]</scope>
    <source>
        <strain evidence="2">CCM 8934</strain>
    </source>
</reference>
<proteinExistence type="predicted"/>
<accession>A0ABW1UJH0</accession>
<keyword evidence="2" id="KW-1185">Reference proteome</keyword>
<comment type="caution">
    <text evidence="1">The sequence shown here is derived from an EMBL/GenBank/DDBJ whole genome shotgun (WGS) entry which is preliminary data.</text>
</comment>
<evidence type="ECO:0000313" key="1">
    <source>
        <dbReference type="EMBL" id="MFC6295427.1"/>
    </source>
</evidence>